<dbReference type="InParanoid" id="A0A409VD58"/>
<dbReference type="FunCoup" id="A0A409VD58">
    <property type="interactions" value="680"/>
</dbReference>
<feature type="domain" description="MIF4G" evidence="4">
    <location>
        <begin position="488"/>
        <end position="682"/>
    </location>
</feature>
<reference evidence="5 6" key="1">
    <citation type="journal article" date="2018" name="Evol. Lett.">
        <title>Horizontal gene cluster transfer increased hallucinogenic mushroom diversity.</title>
        <authorList>
            <person name="Reynolds H.T."/>
            <person name="Vijayakumar V."/>
            <person name="Gluck-Thaler E."/>
            <person name="Korotkin H.B."/>
            <person name="Matheny P.B."/>
            <person name="Slot J.C."/>
        </authorList>
    </citation>
    <scope>NUCLEOTIDE SEQUENCE [LARGE SCALE GENOMIC DNA]</scope>
    <source>
        <strain evidence="5 6">2629</strain>
    </source>
</reference>
<evidence type="ECO:0000256" key="3">
    <source>
        <dbReference type="SAM" id="MobiDB-lite"/>
    </source>
</evidence>
<accession>A0A409VD58</accession>
<evidence type="ECO:0000313" key="6">
    <source>
        <dbReference type="Proteomes" id="UP000284842"/>
    </source>
</evidence>
<dbReference type="PANTHER" id="PTHR12839:SF7">
    <property type="entry name" value="REGULATOR OF NONSENSE TRANSCRIPTS 2"/>
    <property type="match status" value="1"/>
</dbReference>
<evidence type="ECO:0000259" key="4">
    <source>
        <dbReference type="SMART" id="SM00543"/>
    </source>
</evidence>
<dbReference type="Pfam" id="PF02854">
    <property type="entry name" value="MIF4G"/>
    <property type="match status" value="2"/>
</dbReference>
<dbReference type="EMBL" id="NHTK01006121">
    <property type="protein sequence ID" value="PPQ63475.1"/>
    <property type="molecule type" value="Genomic_DNA"/>
</dbReference>
<feature type="compositionally biased region" description="Basic and acidic residues" evidence="3">
    <location>
        <begin position="409"/>
        <end position="433"/>
    </location>
</feature>
<evidence type="ECO:0000313" key="5">
    <source>
        <dbReference type="EMBL" id="PPQ63475.1"/>
    </source>
</evidence>
<dbReference type="SMART" id="SM00543">
    <property type="entry name" value="MIF4G"/>
    <property type="match status" value="2"/>
</dbReference>
<proteinExistence type="predicted"/>
<dbReference type="Gene3D" id="1.25.40.180">
    <property type="match status" value="3"/>
</dbReference>
<dbReference type="InterPro" id="IPR016024">
    <property type="entry name" value="ARM-type_fold"/>
</dbReference>
<keyword evidence="2" id="KW-0963">Cytoplasm</keyword>
<organism evidence="5 6">
    <name type="scientific">Panaeolus cyanescens</name>
    <dbReference type="NCBI Taxonomy" id="181874"/>
    <lineage>
        <taxon>Eukaryota</taxon>
        <taxon>Fungi</taxon>
        <taxon>Dikarya</taxon>
        <taxon>Basidiomycota</taxon>
        <taxon>Agaricomycotina</taxon>
        <taxon>Agaricomycetes</taxon>
        <taxon>Agaricomycetidae</taxon>
        <taxon>Agaricales</taxon>
        <taxon>Agaricineae</taxon>
        <taxon>Galeropsidaceae</taxon>
        <taxon>Panaeolus</taxon>
    </lineage>
</organism>
<dbReference type="PANTHER" id="PTHR12839">
    <property type="entry name" value="NONSENSE-MEDIATED MRNA DECAY PROTEIN 2 UP-FRAMESHIFT SUPPRESSOR 2"/>
    <property type="match status" value="1"/>
</dbReference>
<dbReference type="FunFam" id="1.25.40.180:FF:000037">
    <property type="entry name" value="Nonsense-mediated mRNA decay factor (Upf2)"/>
    <property type="match status" value="1"/>
</dbReference>
<dbReference type="GO" id="GO:0000184">
    <property type="term" value="P:nuclear-transcribed mRNA catabolic process, nonsense-mediated decay"/>
    <property type="evidence" value="ECO:0007669"/>
    <property type="project" value="InterPro"/>
</dbReference>
<dbReference type="InterPro" id="IPR039762">
    <property type="entry name" value="Nmd2/UPF2"/>
</dbReference>
<dbReference type="SUPFAM" id="SSF48371">
    <property type="entry name" value="ARM repeat"/>
    <property type="match status" value="2"/>
</dbReference>
<dbReference type="Proteomes" id="UP000284842">
    <property type="component" value="Unassembled WGS sequence"/>
</dbReference>
<protein>
    <recommendedName>
        <fullName evidence="4">MIF4G domain-containing protein</fullName>
    </recommendedName>
</protein>
<dbReference type="InterPro" id="IPR003890">
    <property type="entry name" value="MIF4G-like_typ-3"/>
</dbReference>
<dbReference type="Gene3D" id="4.10.80.160">
    <property type="match status" value="1"/>
</dbReference>
<feature type="compositionally biased region" description="Low complexity" evidence="3">
    <location>
        <begin position="238"/>
        <end position="251"/>
    </location>
</feature>
<dbReference type="GO" id="GO:0035145">
    <property type="term" value="C:exon-exon junction complex"/>
    <property type="evidence" value="ECO:0007669"/>
    <property type="project" value="TreeGrafter"/>
</dbReference>
<dbReference type="Pfam" id="PF04050">
    <property type="entry name" value="Upf2"/>
    <property type="match status" value="1"/>
</dbReference>
<evidence type="ECO:0000256" key="2">
    <source>
        <dbReference type="ARBA" id="ARBA00022490"/>
    </source>
</evidence>
<dbReference type="AlphaFoldDB" id="A0A409VD58"/>
<feature type="compositionally biased region" description="Polar residues" evidence="3">
    <location>
        <begin position="436"/>
        <end position="454"/>
    </location>
</feature>
<sequence length="1183" mass="134389">METASTTNSLRTEEENARFHKRLALKHLNASTVIPETAKLDSSLKRHTAFVKRIKQSLALENRDQILKDIDSLTLEKYIDEIAGAVIEGLSRCKTEKDVWAAVEIISALHRRFPNTFTPTLVTNLGSAISAPPRASLANLTQEQRDKEDSARIVRQRPILRICSELALVGIIKDAPDRSGAEWVMKSIKDLLSNDPSLSSLPLLTTFLKSYSWPFLGISPPTASKQIPTETEPGTLSTTQQQKEAEQQTNESLVEEEQLVERDIRERFKRMCEGYFENVCKKLLIEHKRLQEQDKRNHEAYIRSGEIFEDRQQAYEKMTKSYEKLLASCQSLSEFLYLPLPTLPTASQKSESIVIGGSNSNQMNGDGDEVLVTGGKWEDEEERRFFEDVQDLRDFVPSSVLGIDEEKDAGDSHKESDEDRLEKEKEEVRKLEAELQQLSIQPSSPKNLPSNISNHSEDEDDNAPTPTPGTPKAGTPPMSPQLAPQGPSQLLAALLARLPDATNRALIDQVAIDFAFLNSKAARKRLIKFMTQVPKTRLDLLPHYSRLIATLNRYMPDIGTEVVAHLDEEFRYLQRKKNVVKELAEVRLKNITFLANLTKFSVVPPHVILHMFKVCLDDFSGTNIDNIALLLEGCGRFLLRSDDTKERFGTMLELMRRKQAMQHFDQRQLLMLENAYYQANPPERAPRQEKIRTPMELFIRHLIYDVLAKKTIDKVLKLIRKLDWEDEHVKRVLHKVFTKPWNIKYSNIGLLAMLTYDLQRYRPAFAIAVVDQVLEDLRRGLEQNIYSTNQRRLATVKYLGELYIYRLLSSSIIFDTLWCLVTFGHPDGRPAPNQVVPLDMPDDFFRIRLICVLLDTCGMCFDRGTQKKKLDNFLIFLQYYVLCKEPLPMDVDFMLSDSIEAVRPKLEMAKTLEQAAIAVDEMFDSAFQSTVGDDSGGESDDEAQRRDDEQEDNDEDEDGEDSGEPQSPLGDRPGSPDQDVVLSVSNSHQEYLGPSAEAEADFAKELAKMVTDTSAESRKVDKKTALALWDSAVLPPVVRKKKVDDDADDERDGDDGTMSFTVITKRGNKQNARQLAVPAGSALAIHTRSAQLQDKVEQQHLKRLVLDYEQREEAEELKALESRHRSAAIKIRYDVGEIFCYTKRTRKATCYVANKHCSDDRQGADTMSQRLCPAGNWNHVDKP</sequence>
<name>A0A409VD58_9AGAR</name>
<feature type="region of interest" description="Disordered" evidence="3">
    <location>
        <begin position="224"/>
        <end position="252"/>
    </location>
</feature>
<dbReference type="InterPro" id="IPR007193">
    <property type="entry name" value="Upf2/Nmd2_C"/>
</dbReference>
<comment type="caution">
    <text evidence="5">The sequence shown here is derived from an EMBL/GenBank/DDBJ whole genome shotgun (WGS) entry which is preliminary data.</text>
</comment>
<gene>
    <name evidence="5" type="ORF">CVT24_005132</name>
</gene>
<dbReference type="GO" id="GO:0005737">
    <property type="term" value="C:cytoplasm"/>
    <property type="evidence" value="ECO:0007669"/>
    <property type="project" value="UniProtKB-SubCell"/>
</dbReference>
<feature type="domain" description="MIF4G" evidence="4">
    <location>
        <begin position="697"/>
        <end position="905"/>
    </location>
</feature>
<feature type="compositionally biased region" description="Acidic residues" evidence="3">
    <location>
        <begin position="949"/>
        <end position="963"/>
    </location>
</feature>
<keyword evidence="6" id="KW-1185">Reference proteome</keyword>
<comment type="subcellular location">
    <subcellularLocation>
        <location evidence="1">Cytoplasm</location>
    </subcellularLocation>
</comment>
<feature type="region of interest" description="Disordered" evidence="3">
    <location>
        <begin position="928"/>
        <end position="980"/>
    </location>
</feature>
<evidence type="ECO:0000256" key="1">
    <source>
        <dbReference type="ARBA" id="ARBA00004496"/>
    </source>
</evidence>
<dbReference type="GO" id="GO:0003723">
    <property type="term" value="F:RNA binding"/>
    <property type="evidence" value="ECO:0007669"/>
    <property type="project" value="InterPro"/>
</dbReference>
<dbReference type="STRING" id="181874.A0A409VD58"/>
<feature type="compositionally biased region" description="Polar residues" evidence="3">
    <location>
        <begin position="224"/>
        <end position="237"/>
    </location>
</feature>
<dbReference type="OrthoDB" id="27832at2759"/>
<feature type="region of interest" description="Disordered" evidence="3">
    <location>
        <begin position="397"/>
        <end position="485"/>
    </location>
</feature>